<evidence type="ECO:0000313" key="2">
    <source>
        <dbReference type="Proteomes" id="UP000554235"/>
    </source>
</evidence>
<gene>
    <name evidence="1" type="ORF">FALBO_13494</name>
</gene>
<dbReference type="EMBL" id="JAADYS010002100">
    <property type="protein sequence ID" value="KAF4459739.1"/>
    <property type="molecule type" value="Genomic_DNA"/>
</dbReference>
<accession>A0A8H4L1Y1</accession>
<sequence length="221" mass="24674">MSSVTIAESFDRPLPPIPCIQHSGNAHISGPSTSNAEAPSFAFSVPFNTWDQYADQVLRRSSLSGHALASYETTRQLRLEADVADAAAVHLINPIDMAISSYRPGSVISLNQHTVGTARTDKCWLFNGSEEVPFAVLDYKRPGIIREKEFAKAFVLPQHTGTYSRRVTQMRRRCFVGNSETLLKQAVNYSDQYQTKYVALFDWQCLLLLVLEQREGFNGGL</sequence>
<reference evidence="1 2" key="1">
    <citation type="submission" date="2020-01" db="EMBL/GenBank/DDBJ databases">
        <title>Identification and distribution of gene clusters putatively required for synthesis of sphingolipid metabolism inhibitors in phylogenetically diverse species of the filamentous fungus Fusarium.</title>
        <authorList>
            <person name="Kim H.-S."/>
            <person name="Busman M."/>
            <person name="Brown D.W."/>
            <person name="Divon H."/>
            <person name="Uhlig S."/>
            <person name="Proctor R.H."/>
        </authorList>
    </citation>
    <scope>NUCLEOTIDE SEQUENCE [LARGE SCALE GENOMIC DNA]</scope>
    <source>
        <strain evidence="1 2">NRRL 20459</strain>
    </source>
</reference>
<dbReference type="OrthoDB" id="5153746at2759"/>
<evidence type="ECO:0000313" key="1">
    <source>
        <dbReference type="EMBL" id="KAF4459739.1"/>
    </source>
</evidence>
<comment type="caution">
    <text evidence="1">The sequence shown here is derived from an EMBL/GenBank/DDBJ whole genome shotgun (WGS) entry which is preliminary data.</text>
</comment>
<dbReference type="Proteomes" id="UP000554235">
    <property type="component" value="Unassembled WGS sequence"/>
</dbReference>
<name>A0A8H4L1Y1_9HYPO</name>
<proteinExistence type="predicted"/>
<dbReference type="AlphaFoldDB" id="A0A8H4L1Y1"/>
<keyword evidence="2" id="KW-1185">Reference proteome</keyword>
<protein>
    <submittedName>
        <fullName evidence="1">Fic DOC family</fullName>
    </submittedName>
</protein>
<organism evidence="1 2">
    <name type="scientific">Fusarium albosuccineum</name>
    <dbReference type="NCBI Taxonomy" id="1237068"/>
    <lineage>
        <taxon>Eukaryota</taxon>
        <taxon>Fungi</taxon>
        <taxon>Dikarya</taxon>
        <taxon>Ascomycota</taxon>
        <taxon>Pezizomycotina</taxon>
        <taxon>Sordariomycetes</taxon>
        <taxon>Hypocreomycetidae</taxon>
        <taxon>Hypocreales</taxon>
        <taxon>Nectriaceae</taxon>
        <taxon>Fusarium</taxon>
        <taxon>Fusarium decemcellulare species complex</taxon>
    </lineage>
</organism>